<gene>
    <name evidence="2" type="ORF">LTR09_006325</name>
</gene>
<name>A0AAJ0GBP2_9PEZI</name>
<protein>
    <recommendedName>
        <fullName evidence="1">BTB domain-containing protein</fullName>
    </recommendedName>
</protein>
<dbReference type="CDD" id="cd18186">
    <property type="entry name" value="BTB_POZ_ZBTB_KLHL-like"/>
    <property type="match status" value="1"/>
</dbReference>
<evidence type="ECO:0000259" key="1">
    <source>
        <dbReference type="Pfam" id="PF00651"/>
    </source>
</evidence>
<keyword evidence="3" id="KW-1185">Reference proteome</keyword>
<dbReference type="Gene3D" id="3.30.710.10">
    <property type="entry name" value="Potassium Channel Kv1.1, Chain A"/>
    <property type="match status" value="1"/>
</dbReference>
<dbReference type="SUPFAM" id="SSF54695">
    <property type="entry name" value="POZ domain"/>
    <property type="match status" value="1"/>
</dbReference>
<feature type="domain" description="BTB" evidence="1">
    <location>
        <begin position="22"/>
        <end position="91"/>
    </location>
</feature>
<dbReference type="Proteomes" id="UP001271007">
    <property type="component" value="Unassembled WGS sequence"/>
</dbReference>
<evidence type="ECO:0000313" key="2">
    <source>
        <dbReference type="EMBL" id="KAK3052471.1"/>
    </source>
</evidence>
<accession>A0AAJ0GBP2</accession>
<dbReference type="EMBL" id="JAWDJX010000020">
    <property type="protein sequence ID" value="KAK3052471.1"/>
    <property type="molecule type" value="Genomic_DNA"/>
</dbReference>
<dbReference type="InterPro" id="IPR000210">
    <property type="entry name" value="BTB/POZ_dom"/>
</dbReference>
<dbReference type="InterPro" id="IPR011333">
    <property type="entry name" value="SKP1/BTB/POZ_sf"/>
</dbReference>
<dbReference type="AlphaFoldDB" id="A0AAJ0GBP2"/>
<dbReference type="Pfam" id="PF00651">
    <property type="entry name" value="BTB"/>
    <property type="match status" value="1"/>
</dbReference>
<sequence>MPQSHPFARVSILCKTYDPESGFNESHAEVIELHDDQPEAVDAVLKYIYTFEYDNIVRTGKDKTRPQFHLRVYRVAHKYQIPKLQHKACTGLDRACRKITLQTSGSKNGSSSEELFELIKLITEHKQYDHSFNTTSIYLVQRYLSPLMRLKTFNE</sequence>
<reference evidence="2" key="1">
    <citation type="submission" date="2023-04" db="EMBL/GenBank/DDBJ databases">
        <title>Black Yeasts Isolated from many extreme environments.</title>
        <authorList>
            <person name="Coleine C."/>
            <person name="Stajich J.E."/>
            <person name="Selbmann L."/>
        </authorList>
    </citation>
    <scope>NUCLEOTIDE SEQUENCE</scope>
    <source>
        <strain evidence="2">CCFEE 5312</strain>
    </source>
</reference>
<evidence type="ECO:0000313" key="3">
    <source>
        <dbReference type="Proteomes" id="UP001271007"/>
    </source>
</evidence>
<organism evidence="2 3">
    <name type="scientific">Extremus antarcticus</name>
    <dbReference type="NCBI Taxonomy" id="702011"/>
    <lineage>
        <taxon>Eukaryota</taxon>
        <taxon>Fungi</taxon>
        <taxon>Dikarya</taxon>
        <taxon>Ascomycota</taxon>
        <taxon>Pezizomycotina</taxon>
        <taxon>Dothideomycetes</taxon>
        <taxon>Dothideomycetidae</taxon>
        <taxon>Mycosphaerellales</taxon>
        <taxon>Extremaceae</taxon>
        <taxon>Extremus</taxon>
    </lineage>
</organism>
<proteinExistence type="predicted"/>
<comment type="caution">
    <text evidence="2">The sequence shown here is derived from an EMBL/GenBank/DDBJ whole genome shotgun (WGS) entry which is preliminary data.</text>
</comment>